<proteinExistence type="inferred from homology"/>
<reference evidence="8" key="1">
    <citation type="submission" date="2021-03" db="EMBL/GenBank/DDBJ databases">
        <title>Revisited historic fungal species revealed as producer of novel bioactive compounds through whole genome sequencing and comparative genomics.</title>
        <authorList>
            <person name="Vignolle G.A."/>
            <person name="Hochenegger N."/>
            <person name="Mach R.L."/>
            <person name="Mach-Aigner A.R."/>
            <person name="Javad Rahimi M."/>
            <person name="Salim K.A."/>
            <person name="Chan C.M."/>
            <person name="Lim L.B.L."/>
            <person name="Cai F."/>
            <person name="Druzhinina I.S."/>
            <person name="U'Ren J.M."/>
            <person name="Derntl C."/>
        </authorList>
    </citation>
    <scope>NUCLEOTIDE SEQUENCE</scope>
    <source>
        <strain evidence="8">TUCIM 5799</strain>
    </source>
</reference>
<evidence type="ECO:0000256" key="3">
    <source>
        <dbReference type="ARBA" id="ARBA00022857"/>
    </source>
</evidence>
<gene>
    <name evidence="8" type="ORF">JX265_001610</name>
</gene>
<evidence type="ECO:0000259" key="7">
    <source>
        <dbReference type="Pfam" id="PF08546"/>
    </source>
</evidence>
<dbReference type="Gene3D" id="1.10.1040.10">
    <property type="entry name" value="N-(1-d-carboxylethyl)-l-norvaline Dehydrogenase, domain 2"/>
    <property type="match status" value="1"/>
</dbReference>
<name>A0A9Q0AQU9_9PEZI</name>
<dbReference type="InterPro" id="IPR013328">
    <property type="entry name" value="6PGD_dom2"/>
</dbReference>
<evidence type="ECO:0000256" key="5">
    <source>
        <dbReference type="SAM" id="MobiDB-lite"/>
    </source>
</evidence>
<comment type="caution">
    <text evidence="8">The sequence shown here is derived from an EMBL/GenBank/DDBJ whole genome shotgun (WGS) entry which is preliminary data.</text>
</comment>
<comment type="similarity">
    <text evidence="1">Belongs to the ketopantoate reductase family.</text>
</comment>
<protein>
    <recommendedName>
        <fullName evidence="10">2-dehydropantoate 2-reductase</fullName>
    </recommendedName>
</protein>
<dbReference type="EMBL" id="JAFIMR010000003">
    <property type="protein sequence ID" value="KAI1879989.1"/>
    <property type="molecule type" value="Genomic_DNA"/>
</dbReference>
<dbReference type="InterPro" id="IPR002836">
    <property type="entry name" value="PDCD5-like"/>
</dbReference>
<sequence length="672" mass="74551">MLAATQVTVPYPAWRRDNILVGRGATRQSFSPAAAAASQRDVFYFPPVAKLPRRPQPDMPLTDLPLYGARPPLPPPTPIYQPPRARVEKSPSQTQAKEYEEMVLETLADVEMSEKIHIIGQTRMAKFITYSLAGVADLPPPQLLTHDFSLPVAWGSGGRALTLRIKDKGKGIHPATSRPIAIPEVVGHRNPLKHSSSRRLKHIDNLIMCTSDAAIVPTLRGIRDSINEDTVICIFYAGMGIVEHLNQAVFPDPETRPTFVIGHSSHALERDAKDPHNPLAIQMRRKGRVLLSGPPVNAADRDGLPRTWDRVMRHARTQHFVKLLSQAPGLHATGFPWDQFLRRKLPSMIFSSITDSLSAALGVPYERLHVDPSARRMWAKLFDETVQIIQELPDLQEAPFIKYYFRGRNFHSEMARFLHAQSGPSPWIANIRDGKALPMHYLNGFFIRTAMAAGLSAEQHRLVYNMVRAKEENRLEELQTDIPLYYSPERERPATANFDPTISQPGHPASLDLTKVNTPPSRTPVPSMADAELEAIRKARLEQLKSQGGAGGAGGAGGPAGGQAGGQGQNQEAQKQAEAEARASILNQILHPEAADRLGRIRLVREDRATDVENRLIMLARSGQLRSKVTEDQLKELLSAVAESSSQQDKIVVSRRKGWDDLDDEGDDDFFD</sequence>
<dbReference type="GO" id="GO:0050661">
    <property type="term" value="F:NADP binding"/>
    <property type="evidence" value="ECO:0007669"/>
    <property type="project" value="TreeGrafter"/>
</dbReference>
<dbReference type="Proteomes" id="UP000829685">
    <property type="component" value="Unassembled WGS sequence"/>
</dbReference>
<dbReference type="FunFam" id="1.10.8.140:FF:000007">
    <property type="entry name" value="DNA-binding TFAR19-related protein"/>
    <property type="match status" value="1"/>
</dbReference>
<dbReference type="Pfam" id="PF02558">
    <property type="entry name" value="ApbA"/>
    <property type="match status" value="1"/>
</dbReference>
<feature type="domain" description="Ketopantoate reductase C-terminal" evidence="7">
    <location>
        <begin position="343"/>
        <end position="471"/>
    </location>
</feature>
<comment type="similarity">
    <text evidence="2">Belongs to the PDCD5 family.</text>
</comment>
<feature type="compositionally biased region" description="Gly residues" evidence="5">
    <location>
        <begin position="548"/>
        <end position="568"/>
    </location>
</feature>
<dbReference type="GO" id="GO:0005739">
    <property type="term" value="C:mitochondrion"/>
    <property type="evidence" value="ECO:0007669"/>
    <property type="project" value="TreeGrafter"/>
</dbReference>
<keyword evidence="3" id="KW-0521">NADP</keyword>
<evidence type="ECO:0000256" key="1">
    <source>
        <dbReference type="ARBA" id="ARBA00007870"/>
    </source>
</evidence>
<dbReference type="InterPro" id="IPR013752">
    <property type="entry name" value="KPA_reductase"/>
</dbReference>
<feature type="compositionally biased region" description="Pro residues" evidence="5">
    <location>
        <begin position="72"/>
        <end position="81"/>
    </location>
</feature>
<dbReference type="SUPFAM" id="SSF48179">
    <property type="entry name" value="6-phosphogluconate dehydrogenase C-terminal domain-like"/>
    <property type="match status" value="1"/>
</dbReference>
<dbReference type="Pfam" id="PF01984">
    <property type="entry name" value="dsDNA_bind"/>
    <property type="match status" value="1"/>
</dbReference>
<feature type="compositionally biased region" description="Acidic residues" evidence="5">
    <location>
        <begin position="661"/>
        <end position="672"/>
    </location>
</feature>
<dbReference type="Gene3D" id="1.10.8.140">
    <property type="entry name" value="PDCD5-like"/>
    <property type="match status" value="1"/>
</dbReference>
<dbReference type="InterPro" id="IPR050838">
    <property type="entry name" value="Ketopantoate_reductase"/>
</dbReference>
<dbReference type="InterPro" id="IPR013332">
    <property type="entry name" value="KPR_N"/>
</dbReference>
<feature type="region of interest" description="Disordered" evidence="5">
    <location>
        <begin position="72"/>
        <end position="95"/>
    </location>
</feature>
<dbReference type="Pfam" id="PF08546">
    <property type="entry name" value="ApbA_C"/>
    <property type="match status" value="1"/>
</dbReference>
<evidence type="ECO:0000256" key="2">
    <source>
        <dbReference type="ARBA" id="ARBA00010490"/>
    </source>
</evidence>
<dbReference type="AlphaFoldDB" id="A0A9Q0AQU9"/>
<dbReference type="SUPFAM" id="SSF46950">
    <property type="entry name" value="Double-stranded DNA-binding domain"/>
    <property type="match status" value="1"/>
</dbReference>
<evidence type="ECO:0000313" key="8">
    <source>
        <dbReference type="EMBL" id="KAI1879989.1"/>
    </source>
</evidence>
<dbReference type="InterPro" id="IPR036883">
    <property type="entry name" value="PDCD5-like_sf"/>
</dbReference>
<accession>A0A9Q0AQU9</accession>
<dbReference type="PANTHER" id="PTHR43765">
    <property type="entry name" value="2-DEHYDROPANTOATE 2-REDUCTASE-RELATED"/>
    <property type="match status" value="1"/>
</dbReference>
<keyword evidence="9" id="KW-1185">Reference proteome</keyword>
<evidence type="ECO:0000313" key="9">
    <source>
        <dbReference type="Proteomes" id="UP000829685"/>
    </source>
</evidence>
<organism evidence="8 9">
    <name type="scientific">Neoarthrinium moseri</name>
    <dbReference type="NCBI Taxonomy" id="1658444"/>
    <lineage>
        <taxon>Eukaryota</taxon>
        <taxon>Fungi</taxon>
        <taxon>Dikarya</taxon>
        <taxon>Ascomycota</taxon>
        <taxon>Pezizomycotina</taxon>
        <taxon>Sordariomycetes</taxon>
        <taxon>Xylariomycetidae</taxon>
        <taxon>Amphisphaeriales</taxon>
        <taxon>Apiosporaceae</taxon>
        <taxon>Neoarthrinium</taxon>
    </lineage>
</organism>
<feature type="region of interest" description="Disordered" evidence="5">
    <location>
        <begin position="492"/>
        <end position="526"/>
    </location>
</feature>
<evidence type="ECO:0000259" key="6">
    <source>
        <dbReference type="Pfam" id="PF02558"/>
    </source>
</evidence>
<evidence type="ECO:0008006" key="10">
    <source>
        <dbReference type="Google" id="ProtNLM"/>
    </source>
</evidence>
<dbReference type="GO" id="GO:0003677">
    <property type="term" value="F:DNA binding"/>
    <property type="evidence" value="ECO:0007669"/>
    <property type="project" value="InterPro"/>
</dbReference>
<feature type="domain" description="Ketopantoate reductase N-terminal" evidence="6">
    <location>
        <begin position="191"/>
        <end position="272"/>
    </location>
</feature>
<dbReference type="PANTHER" id="PTHR43765:SF2">
    <property type="entry name" value="2-DEHYDROPANTOATE 2-REDUCTASE"/>
    <property type="match status" value="1"/>
</dbReference>
<evidence type="ECO:0000256" key="4">
    <source>
        <dbReference type="ARBA" id="ARBA00023002"/>
    </source>
</evidence>
<keyword evidence="4" id="KW-0560">Oxidoreductase</keyword>
<feature type="region of interest" description="Disordered" evidence="5">
    <location>
        <begin position="645"/>
        <end position="672"/>
    </location>
</feature>
<dbReference type="InterPro" id="IPR008927">
    <property type="entry name" value="6-PGluconate_DH-like_C_sf"/>
</dbReference>
<feature type="region of interest" description="Disordered" evidence="5">
    <location>
        <begin position="546"/>
        <end position="580"/>
    </location>
</feature>
<dbReference type="GO" id="GO:0008677">
    <property type="term" value="F:2-dehydropantoate 2-reductase activity"/>
    <property type="evidence" value="ECO:0007669"/>
    <property type="project" value="TreeGrafter"/>
</dbReference>